<evidence type="ECO:0000313" key="3">
    <source>
        <dbReference type="Proteomes" id="UP001155182"/>
    </source>
</evidence>
<dbReference type="Proteomes" id="UP001155182">
    <property type="component" value="Unassembled WGS sequence"/>
</dbReference>
<gene>
    <name evidence="2" type="ORF">NF867_05930</name>
</gene>
<organism evidence="2 3">
    <name type="scientific">Solitalea agri</name>
    <dbReference type="NCBI Taxonomy" id="2953739"/>
    <lineage>
        <taxon>Bacteria</taxon>
        <taxon>Pseudomonadati</taxon>
        <taxon>Bacteroidota</taxon>
        <taxon>Sphingobacteriia</taxon>
        <taxon>Sphingobacteriales</taxon>
        <taxon>Sphingobacteriaceae</taxon>
        <taxon>Solitalea</taxon>
    </lineage>
</organism>
<name>A0A9X2F5S3_9SPHI</name>
<keyword evidence="1" id="KW-0732">Signal</keyword>
<protein>
    <recommendedName>
        <fullName evidence="4">DUF4163 domain-containing protein</fullName>
    </recommendedName>
</protein>
<comment type="caution">
    <text evidence="2">The sequence shown here is derived from an EMBL/GenBank/DDBJ whole genome shotgun (WGS) entry which is preliminary data.</text>
</comment>
<evidence type="ECO:0000313" key="2">
    <source>
        <dbReference type="EMBL" id="MCO4292398.1"/>
    </source>
</evidence>
<evidence type="ECO:0000256" key="1">
    <source>
        <dbReference type="SAM" id="SignalP"/>
    </source>
</evidence>
<proteinExistence type="predicted"/>
<reference evidence="2" key="1">
    <citation type="submission" date="2022-06" db="EMBL/GenBank/DDBJ databases">
        <title>Solitalea sp. MAHUQ-68 isolated from rhizospheric soil.</title>
        <authorList>
            <person name="Huq M.A."/>
        </authorList>
    </citation>
    <scope>NUCLEOTIDE SEQUENCE</scope>
    <source>
        <strain evidence="2">MAHUQ-68</strain>
    </source>
</reference>
<feature type="chain" id="PRO_5040874848" description="DUF4163 domain-containing protein" evidence="1">
    <location>
        <begin position="23"/>
        <end position="215"/>
    </location>
</feature>
<dbReference type="PROSITE" id="PS51257">
    <property type="entry name" value="PROKAR_LIPOPROTEIN"/>
    <property type="match status" value="1"/>
</dbReference>
<dbReference type="EMBL" id="JAMWYS010000024">
    <property type="protein sequence ID" value="MCO4292398.1"/>
    <property type="molecule type" value="Genomic_DNA"/>
</dbReference>
<evidence type="ECO:0008006" key="4">
    <source>
        <dbReference type="Google" id="ProtNLM"/>
    </source>
</evidence>
<sequence length="215" mass="24961">MNKLYLIFILIAFILVSCNQTAERQNSKPVDTVSVKVDSTSVKRADSYAYTPTYYDYKNTRLSDNYRDTAFTKFSNDTTEDCFTLNIPKGLVTETKTTIRVVTKQGEVIYEHTFATSDLINGYDTEEIKTDVEMEKYILSLAKSLLKEGLYDPSELSEESYLNQATKEDFNDYEVFENIKKTDRIMFHYCLNEESNYYLGYSDKKKKVVKIIDCC</sequence>
<dbReference type="RefSeq" id="WP_252586774.1">
    <property type="nucleotide sequence ID" value="NZ_JAMWYS010000024.1"/>
</dbReference>
<feature type="signal peptide" evidence="1">
    <location>
        <begin position="1"/>
        <end position="22"/>
    </location>
</feature>
<dbReference type="AlphaFoldDB" id="A0A9X2F5S3"/>
<keyword evidence="3" id="KW-1185">Reference proteome</keyword>
<accession>A0A9X2F5S3</accession>